<gene>
    <name evidence="2" type="ORF">BDW42DRAFT_181393</name>
</gene>
<keyword evidence="1" id="KW-0472">Membrane</keyword>
<proteinExistence type="predicted"/>
<protein>
    <submittedName>
        <fullName evidence="2">Uncharacterized protein</fullName>
    </submittedName>
</protein>
<keyword evidence="3" id="KW-1185">Reference proteome</keyword>
<dbReference type="Proteomes" id="UP000235023">
    <property type="component" value="Unassembled WGS sequence"/>
</dbReference>
<name>A0A2J5HDW7_9EURO</name>
<dbReference type="AlphaFoldDB" id="A0A2J5HDW7"/>
<dbReference type="EMBL" id="KZ559667">
    <property type="protein sequence ID" value="PLN75033.1"/>
    <property type="molecule type" value="Genomic_DNA"/>
</dbReference>
<accession>A0A2J5HDW7</accession>
<reference evidence="3" key="1">
    <citation type="submission" date="2017-12" db="EMBL/GenBank/DDBJ databases">
        <authorList>
            <consortium name="DOE Joint Genome Institute"/>
            <person name="Mondo S.J."/>
            <person name="Kjaerbolling I."/>
            <person name="Vesth T.C."/>
            <person name="Frisvad J.C."/>
            <person name="Nybo J.L."/>
            <person name="Theobald S."/>
            <person name="Kuo A."/>
            <person name="Bowyer P."/>
            <person name="Matsuda Y."/>
            <person name="Lyhne E.K."/>
            <person name="Kogle M.E."/>
            <person name="Clum A."/>
            <person name="Lipzen A."/>
            <person name="Salamov A."/>
            <person name="Ngan C.Y."/>
            <person name="Daum C."/>
            <person name="Chiniquy J."/>
            <person name="Barry K."/>
            <person name="LaButti K."/>
            <person name="Haridas S."/>
            <person name="Simmons B.A."/>
            <person name="Magnuson J.K."/>
            <person name="Mortensen U.H."/>
            <person name="Larsen T.O."/>
            <person name="Grigoriev I.V."/>
            <person name="Baker S.E."/>
            <person name="Andersen M.R."/>
            <person name="Nordberg H.P."/>
            <person name="Cantor M.N."/>
            <person name="Hua S.X."/>
        </authorList>
    </citation>
    <scope>NUCLEOTIDE SEQUENCE [LARGE SCALE GENOMIC DNA]</scope>
    <source>
        <strain evidence="3">IBT 19404</strain>
    </source>
</reference>
<feature type="transmembrane region" description="Helical" evidence="1">
    <location>
        <begin position="33"/>
        <end position="50"/>
    </location>
</feature>
<evidence type="ECO:0000256" key="1">
    <source>
        <dbReference type="SAM" id="Phobius"/>
    </source>
</evidence>
<sequence>MMDELEVESNTYGMNGWDRSDVMRRGPARRSCCYCWLSYCWGLCFCFVVLDLKHRGRIGYR</sequence>
<evidence type="ECO:0000313" key="3">
    <source>
        <dbReference type="Proteomes" id="UP000235023"/>
    </source>
</evidence>
<keyword evidence="1" id="KW-0812">Transmembrane</keyword>
<keyword evidence="1" id="KW-1133">Transmembrane helix</keyword>
<evidence type="ECO:0000313" key="2">
    <source>
        <dbReference type="EMBL" id="PLN75033.1"/>
    </source>
</evidence>
<organism evidence="2 3">
    <name type="scientific">Aspergillus taichungensis</name>
    <dbReference type="NCBI Taxonomy" id="482145"/>
    <lineage>
        <taxon>Eukaryota</taxon>
        <taxon>Fungi</taxon>
        <taxon>Dikarya</taxon>
        <taxon>Ascomycota</taxon>
        <taxon>Pezizomycotina</taxon>
        <taxon>Eurotiomycetes</taxon>
        <taxon>Eurotiomycetidae</taxon>
        <taxon>Eurotiales</taxon>
        <taxon>Aspergillaceae</taxon>
        <taxon>Aspergillus</taxon>
        <taxon>Aspergillus subgen. Circumdati</taxon>
    </lineage>
</organism>